<keyword evidence="4" id="KW-0500">Molybdenum</keyword>
<keyword evidence="5" id="KW-0001">2Fe-2S</keyword>
<keyword evidence="14" id="KW-1185">Reference proteome</keyword>
<sequence length="539" mass="60053">MCDASSAISESIHQITGEFFHDCSQYHFFIEGIIANCEPTEDGYKIDCTTQWIDLVQRGVSIALGIKNTSSIDIQVKQLGGGFGGKITRANIPATAAAVASFHLQRPVKIMMDLNDCMNMIGNRPPWYVKYKVGFNEDGKINGMQYDWYSDPGFSPNGSYTFFAAHFFENAYKCDNIFVNTNLVKTNKPAATEVRSPDVVSSITSTEQVMEHVANFLGKDPLEVREINFFKPGDKTAYNHIFKDDFNIGAIVDELKLSSDFGNRKKNVEQFNRENKYKKKGIALIPLRYGMTYNFGFYNALVSVKHHDGSVSISHGGIEMGQGIHTKVAQACSHELGIPVEKISIKPTNNLVNPNCFWTGASVTAELCCLSVIEACKILKKNLETVRNAMPQDYTWEELIAKAFTLNCNLTVVFFQRPDSFTDLMTYDICAASCSEVLVDILTGEIQILRIDILYDGGKPINEKCIYDPESGQCVNNGTWEYKPPASRDIPVDFRIKFLENRPNSLGVLGSKAVGEPPLVLSNSVLYAIRQAKIDCSPR</sequence>
<comment type="caution">
    <text evidence="13">The sequence shown here is derived from an EMBL/GenBank/DDBJ whole genome shotgun (WGS) entry which is preliminary data.</text>
</comment>
<dbReference type="STRING" id="10195.A0A3M7Q3Q0"/>
<evidence type="ECO:0000256" key="3">
    <source>
        <dbReference type="ARBA" id="ARBA00006849"/>
    </source>
</evidence>
<comment type="similarity">
    <text evidence="3">Belongs to the xanthine dehydrogenase family.</text>
</comment>
<reference evidence="13 14" key="1">
    <citation type="journal article" date="2018" name="Sci. Rep.">
        <title>Genomic signatures of local adaptation to the degree of environmental predictability in rotifers.</title>
        <authorList>
            <person name="Franch-Gras L."/>
            <person name="Hahn C."/>
            <person name="Garcia-Roger E.M."/>
            <person name="Carmona M.J."/>
            <person name="Serra M."/>
            <person name="Gomez A."/>
        </authorList>
    </citation>
    <scope>NUCLEOTIDE SEQUENCE [LARGE SCALE GENOMIC DNA]</scope>
    <source>
        <strain evidence="13">HYR1</strain>
    </source>
</reference>
<dbReference type="Pfam" id="PF20256">
    <property type="entry name" value="MoCoBD_2"/>
    <property type="match status" value="1"/>
</dbReference>
<feature type="domain" description="Aldehyde oxidase/xanthine dehydrogenase first molybdopterin binding" evidence="11">
    <location>
        <begin position="3"/>
        <end position="229"/>
    </location>
</feature>
<keyword evidence="7" id="KW-0560">Oxidoreductase</keyword>
<dbReference type="PANTHER" id="PTHR11908">
    <property type="entry name" value="XANTHINE DEHYDROGENASE"/>
    <property type="match status" value="1"/>
</dbReference>
<evidence type="ECO:0000256" key="9">
    <source>
        <dbReference type="ARBA" id="ARBA00023014"/>
    </source>
</evidence>
<gene>
    <name evidence="13" type="ORF">BpHYR1_032847</name>
</gene>
<keyword evidence="9" id="KW-0411">Iron-sulfur</keyword>
<comment type="cofactor">
    <cofactor evidence="1">
        <name>Mo-molybdopterin</name>
        <dbReference type="ChEBI" id="CHEBI:71302"/>
    </cofactor>
</comment>
<dbReference type="EMBL" id="REGN01007503">
    <property type="protein sequence ID" value="RNA06070.1"/>
    <property type="molecule type" value="Genomic_DNA"/>
</dbReference>
<accession>A0A3M7Q3Q0</accession>
<dbReference type="AlphaFoldDB" id="A0A3M7Q3Q0"/>
<name>A0A3M7Q3Q0_BRAPC</name>
<evidence type="ECO:0000256" key="6">
    <source>
        <dbReference type="ARBA" id="ARBA00022723"/>
    </source>
</evidence>
<dbReference type="Pfam" id="PF02738">
    <property type="entry name" value="MoCoBD_1"/>
    <property type="match status" value="1"/>
</dbReference>
<dbReference type="FunFam" id="3.30.365.10:FF:000001">
    <property type="entry name" value="Xanthine dehydrogenase oxidase"/>
    <property type="match status" value="1"/>
</dbReference>
<evidence type="ECO:0000256" key="2">
    <source>
        <dbReference type="ARBA" id="ARBA00001974"/>
    </source>
</evidence>
<evidence type="ECO:0000259" key="11">
    <source>
        <dbReference type="Pfam" id="PF02738"/>
    </source>
</evidence>
<dbReference type="Proteomes" id="UP000276133">
    <property type="component" value="Unassembled WGS sequence"/>
</dbReference>
<evidence type="ECO:0000256" key="1">
    <source>
        <dbReference type="ARBA" id="ARBA00001924"/>
    </source>
</evidence>
<evidence type="ECO:0000256" key="8">
    <source>
        <dbReference type="ARBA" id="ARBA00023004"/>
    </source>
</evidence>
<keyword evidence="6" id="KW-0479">Metal-binding</keyword>
<dbReference type="FunFam" id="3.30.365.10:FF:000002">
    <property type="entry name" value="Xanthine dehydrogenase oxidase"/>
    <property type="match status" value="1"/>
</dbReference>
<dbReference type="InterPro" id="IPR016208">
    <property type="entry name" value="Ald_Oxase/xanthine_DH-like"/>
</dbReference>
<evidence type="ECO:0000256" key="4">
    <source>
        <dbReference type="ARBA" id="ARBA00022505"/>
    </source>
</evidence>
<feature type="domain" description="Aldehyde oxidase/xanthine dehydrogenase second molybdopterin binding" evidence="12">
    <location>
        <begin position="256"/>
        <end position="464"/>
    </location>
</feature>
<evidence type="ECO:0000256" key="5">
    <source>
        <dbReference type="ARBA" id="ARBA00022714"/>
    </source>
</evidence>
<dbReference type="GO" id="GO:0005506">
    <property type="term" value="F:iron ion binding"/>
    <property type="evidence" value="ECO:0007669"/>
    <property type="project" value="InterPro"/>
</dbReference>
<dbReference type="InterPro" id="IPR008274">
    <property type="entry name" value="AldOxase/xan_DH_MoCoBD1"/>
</dbReference>
<protein>
    <submittedName>
        <fullName evidence="13">Xanthine dehydrogenase oxidase-like</fullName>
    </submittedName>
</protein>
<dbReference type="OrthoDB" id="8300278at2759"/>
<evidence type="ECO:0000313" key="14">
    <source>
        <dbReference type="Proteomes" id="UP000276133"/>
    </source>
</evidence>
<dbReference type="InterPro" id="IPR037165">
    <property type="entry name" value="AldOxase/xan_DH_Mopterin-bd_sf"/>
</dbReference>
<dbReference type="PANTHER" id="PTHR11908:SF132">
    <property type="entry name" value="ALDEHYDE OXIDASE 1-RELATED"/>
    <property type="match status" value="1"/>
</dbReference>
<dbReference type="Gene3D" id="3.30.365.10">
    <property type="entry name" value="Aldehyde oxidase/xanthine dehydrogenase, molybdopterin binding domain"/>
    <property type="match status" value="5"/>
</dbReference>
<evidence type="ECO:0000313" key="13">
    <source>
        <dbReference type="EMBL" id="RNA06070.1"/>
    </source>
</evidence>
<dbReference type="GO" id="GO:0016491">
    <property type="term" value="F:oxidoreductase activity"/>
    <property type="evidence" value="ECO:0007669"/>
    <property type="project" value="UniProtKB-KW"/>
</dbReference>
<evidence type="ECO:0000256" key="7">
    <source>
        <dbReference type="ARBA" id="ARBA00023002"/>
    </source>
</evidence>
<organism evidence="13 14">
    <name type="scientific">Brachionus plicatilis</name>
    <name type="common">Marine rotifer</name>
    <name type="synonym">Brachionus muelleri</name>
    <dbReference type="NCBI Taxonomy" id="10195"/>
    <lineage>
        <taxon>Eukaryota</taxon>
        <taxon>Metazoa</taxon>
        <taxon>Spiralia</taxon>
        <taxon>Gnathifera</taxon>
        <taxon>Rotifera</taxon>
        <taxon>Eurotatoria</taxon>
        <taxon>Monogononta</taxon>
        <taxon>Pseudotrocha</taxon>
        <taxon>Ploima</taxon>
        <taxon>Brachionidae</taxon>
        <taxon>Brachionus</taxon>
    </lineage>
</organism>
<comment type="cofactor">
    <cofactor evidence="2">
        <name>FAD</name>
        <dbReference type="ChEBI" id="CHEBI:57692"/>
    </cofactor>
</comment>
<keyword evidence="8" id="KW-0408">Iron</keyword>
<dbReference type="GO" id="GO:0051537">
    <property type="term" value="F:2 iron, 2 sulfur cluster binding"/>
    <property type="evidence" value="ECO:0007669"/>
    <property type="project" value="UniProtKB-KW"/>
</dbReference>
<dbReference type="InterPro" id="IPR046867">
    <property type="entry name" value="AldOxase/xan_DH_MoCoBD2"/>
</dbReference>
<dbReference type="SUPFAM" id="SSF56003">
    <property type="entry name" value="Molybdenum cofactor-binding domain"/>
    <property type="match status" value="1"/>
</dbReference>
<evidence type="ECO:0000256" key="10">
    <source>
        <dbReference type="ARBA" id="ARBA00034078"/>
    </source>
</evidence>
<proteinExistence type="inferred from homology"/>
<evidence type="ECO:0000259" key="12">
    <source>
        <dbReference type="Pfam" id="PF20256"/>
    </source>
</evidence>
<comment type="cofactor">
    <cofactor evidence="10">
        <name>[2Fe-2S] cluster</name>
        <dbReference type="ChEBI" id="CHEBI:190135"/>
    </cofactor>
</comment>